<reference evidence="3 11" key="3">
    <citation type="journal article" date="2019" name="Nat. Med.">
        <title>A library of human gut bacterial isolates paired with longitudinal multiomics data enables mechanistic microbiome research.</title>
        <authorList>
            <person name="Poyet M."/>
            <person name="Groussin M."/>
            <person name="Gibbons S.M."/>
            <person name="Avila-Pacheco J."/>
            <person name="Jiang X."/>
            <person name="Kearney S.M."/>
            <person name="Perrotta A.R."/>
            <person name="Berdy B."/>
            <person name="Zhao S."/>
            <person name="Lieberman T.D."/>
            <person name="Swanson P.K."/>
            <person name="Smith M."/>
            <person name="Roesemann S."/>
            <person name="Alexander J.E."/>
            <person name="Rich S.A."/>
            <person name="Livny J."/>
            <person name="Vlamakis H."/>
            <person name="Clish C."/>
            <person name="Bullock K."/>
            <person name="Deik A."/>
            <person name="Scott J."/>
            <person name="Pierce K.A."/>
            <person name="Xavier R.J."/>
            <person name="Alm E.J."/>
        </authorList>
    </citation>
    <scope>NUCLEOTIDE SEQUENCE [LARGE SCALE GENOMIC DNA]</scope>
    <source>
        <strain evidence="3 11">BIOML-A1</strain>
    </source>
</reference>
<dbReference type="PANTHER" id="PTHR12110">
    <property type="entry name" value="HYDROXYPYRUVATE ISOMERASE"/>
    <property type="match status" value="1"/>
</dbReference>
<evidence type="ECO:0000313" key="3">
    <source>
        <dbReference type="EMBL" id="MTR86538.1"/>
    </source>
</evidence>
<evidence type="ECO:0000259" key="1">
    <source>
        <dbReference type="Pfam" id="PF01261"/>
    </source>
</evidence>
<dbReference type="InterPro" id="IPR036237">
    <property type="entry name" value="Xyl_isomerase-like_sf"/>
</dbReference>
<accession>A0A173SPG8</accession>
<reference evidence="2 7" key="1">
    <citation type="submission" date="2015-09" db="EMBL/GenBank/DDBJ databases">
        <authorList>
            <consortium name="Pathogen Informatics"/>
        </authorList>
    </citation>
    <scope>NUCLEOTIDE SEQUENCE [LARGE SCALE GENOMIC DNA]</scope>
    <source>
        <strain evidence="2 7">2789STDY5834960</strain>
    </source>
</reference>
<dbReference type="EMBL" id="CYXZ01000007">
    <property type="protein sequence ID" value="CUM92594.1"/>
    <property type="molecule type" value="Genomic_DNA"/>
</dbReference>
<dbReference type="Proteomes" id="UP000095350">
    <property type="component" value="Unassembled WGS sequence"/>
</dbReference>
<evidence type="ECO:0000313" key="11">
    <source>
        <dbReference type="Proteomes" id="UP000478483"/>
    </source>
</evidence>
<name>A0A173SPG8_9FIRM</name>
<dbReference type="Pfam" id="PF01261">
    <property type="entry name" value="AP_endonuc_2"/>
    <property type="match status" value="1"/>
</dbReference>
<dbReference type="GeneID" id="61433120"/>
<dbReference type="SUPFAM" id="SSF51658">
    <property type="entry name" value="Xylose isomerase-like"/>
    <property type="match status" value="1"/>
</dbReference>
<dbReference type="Proteomes" id="UP000283586">
    <property type="component" value="Unassembled WGS sequence"/>
</dbReference>
<dbReference type="EMBL" id="QSFP01000026">
    <property type="protein sequence ID" value="RHA64865.1"/>
    <property type="molecule type" value="Genomic_DNA"/>
</dbReference>
<evidence type="ECO:0000313" key="6">
    <source>
        <dbReference type="EMBL" id="RHN12097.1"/>
    </source>
</evidence>
<dbReference type="PANTHER" id="PTHR12110:SF21">
    <property type="entry name" value="XYLOSE ISOMERASE-LIKE TIM BARREL DOMAIN-CONTAINING PROTEIN"/>
    <property type="match status" value="1"/>
</dbReference>
<dbReference type="Gene3D" id="3.20.20.150">
    <property type="entry name" value="Divalent-metal-dependent TIM barrel enzymes"/>
    <property type="match status" value="1"/>
</dbReference>
<evidence type="ECO:0000313" key="5">
    <source>
        <dbReference type="EMBL" id="RHC20724.1"/>
    </source>
</evidence>
<protein>
    <submittedName>
        <fullName evidence="2">L-xylulose 5-phosphate 3-epimerase</fullName>
    </submittedName>
    <submittedName>
        <fullName evidence="4">Sugar phosphate isomerase/epimerase</fullName>
    </submittedName>
    <submittedName>
        <fullName evidence="3">TIM barrel protein</fullName>
    </submittedName>
</protein>
<dbReference type="AlphaFoldDB" id="A0A173SPG8"/>
<dbReference type="InterPro" id="IPR013022">
    <property type="entry name" value="Xyl_isomerase-like_TIM-brl"/>
</dbReference>
<dbReference type="EMBL" id="WNAJ01000024">
    <property type="protein sequence ID" value="MTR86538.1"/>
    <property type="molecule type" value="Genomic_DNA"/>
</dbReference>
<evidence type="ECO:0000313" key="2">
    <source>
        <dbReference type="EMBL" id="CUM92594.1"/>
    </source>
</evidence>
<dbReference type="PaxDb" id="166486-ERS852572_01124"/>
<dbReference type="GO" id="GO:0016853">
    <property type="term" value="F:isomerase activity"/>
    <property type="evidence" value="ECO:0007669"/>
    <property type="project" value="UniProtKB-KW"/>
</dbReference>
<dbReference type="STRING" id="166486.ERS852572_01124"/>
<keyword evidence="4" id="KW-0413">Isomerase</keyword>
<gene>
    <name evidence="5" type="ORF">DW856_00465</name>
    <name evidence="4" type="ORF">DW927_16685</name>
    <name evidence="6" type="ORF">DWZ31_01200</name>
    <name evidence="2" type="ORF">ERS852572_01124</name>
    <name evidence="3" type="ORF">GMD50_16140</name>
</gene>
<organism evidence="2 7">
    <name type="scientific">Roseburia intestinalis</name>
    <dbReference type="NCBI Taxonomy" id="166486"/>
    <lineage>
        <taxon>Bacteria</taxon>
        <taxon>Bacillati</taxon>
        <taxon>Bacillota</taxon>
        <taxon>Clostridia</taxon>
        <taxon>Lachnospirales</taxon>
        <taxon>Lachnospiraceae</taxon>
        <taxon>Roseburia</taxon>
    </lineage>
</organism>
<dbReference type="Proteomes" id="UP000478483">
    <property type="component" value="Unassembled WGS sequence"/>
</dbReference>
<reference evidence="8 9" key="2">
    <citation type="submission" date="2018-08" db="EMBL/GenBank/DDBJ databases">
        <title>A genome reference for cultivated species of the human gut microbiota.</title>
        <authorList>
            <person name="Zou Y."/>
            <person name="Xue W."/>
            <person name="Luo G."/>
        </authorList>
    </citation>
    <scope>NUCLEOTIDE SEQUENCE [LARGE SCALE GENOMIC DNA]</scope>
    <source>
        <strain evidence="6 9">AF31-21AC</strain>
        <strain evidence="5 8">AM37-1AC</strain>
        <strain evidence="4 10">AM43-11</strain>
    </source>
</reference>
<evidence type="ECO:0000313" key="8">
    <source>
        <dbReference type="Proteomes" id="UP000283513"/>
    </source>
</evidence>
<dbReference type="EMBL" id="QSHO01000001">
    <property type="protein sequence ID" value="RHC20724.1"/>
    <property type="molecule type" value="Genomic_DNA"/>
</dbReference>
<dbReference type="Proteomes" id="UP000283513">
    <property type="component" value="Unassembled WGS sequence"/>
</dbReference>
<dbReference type="RefSeq" id="WP_006856026.1">
    <property type="nucleotide sequence ID" value="NZ_CABIYH010000007.1"/>
</dbReference>
<evidence type="ECO:0000313" key="7">
    <source>
        <dbReference type="Proteomes" id="UP000095350"/>
    </source>
</evidence>
<evidence type="ECO:0000313" key="10">
    <source>
        <dbReference type="Proteomes" id="UP000284465"/>
    </source>
</evidence>
<evidence type="ECO:0000313" key="4">
    <source>
        <dbReference type="EMBL" id="RHA64865.1"/>
    </source>
</evidence>
<dbReference type="Proteomes" id="UP000284465">
    <property type="component" value="Unassembled WGS sequence"/>
</dbReference>
<evidence type="ECO:0000313" key="9">
    <source>
        <dbReference type="Proteomes" id="UP000283586"/>
    </source>
</evidence>
<proteinExistence type="predicted"/>
<feature type="domain" description="Xylose isomerase-like TIM barrel" evidence="1">
    <location>
        <begin position="46"/>
        <end position="267"/>
    </location>
</feature>
<dbReference type="InterPro" id="IPR050312">
    <property type="entry name" value="IolE/XylAMocC-like"/>
</dbReference>
<dbReference type="OrthoDB" id="2063291at2"/>
<sequence length="280" mass="31427">MQLGIRLHDIKKAPLEERLAIAKEQGFLCGHLALSKVITEYPVDDGALTPGYAMYLKKIFAKNDLDIAVLGCYLNLANPDEGQLAKITHRYLAHIRFASLLGVGVVGTETGAVNEAYKFEEKNHSDEALDIFIQNVKPVISYAEKMGVIFAIEPVWKHIVCNPKRARKVLDEIASPNLQIIFDPVNLLDISNYQNRDVIIEEAIELLGDDIAMVHMKDFVVQDGKLVSVAAGTGEMNYEKIIRFIKERKPYIHVTLENTTPENAVQSKEYIQGLYDSCRI</sequence>
<dbReference type="EMBL" id="QRQN01000001">
    <property type="protein sequence ID" value="RHN12097.1"/>
    <property type="molecule type" value="Genomic_DNA"/>
</dbReference>